<dbReference type="CDD" id="cd04301">
    <property type="entry name" value="NAT_SF"/>
    <property type="match status" value="1"/>
</dbReference>
<dbReference type="PROSITE" id="PS51186">
    <property type="entry name" value="GNAT"/>
    <property type="match status" value="1"/>
</dbReference>
<reference evidence="2" key="1">
    <citation type="submission" date="2022-11" db="EMBL/GenBank/DDBJ databases">
        <title>Chromosomal genome sequence assembly and mating type (MAT) locus characterization of the leprose asexual lichenized fungus Lepraria neglecta (Nyl.) Erichsen.</title>
        <authorList>
            <person name="Allen J.L."/>
            <person name="Pfeffer B."/>
        </authorList>
    </citation>
    <scope>NUCLEOTIDE SEQUENCE</scope>
    <source>
        <strain evidence="2">Allen 5258</strain>
    </source>
</reference>
<gene>
    <name evidence="2" type="ORF">OEA41_001353</name>
</gene>
<dbReference type="InterPro" id="IPR016181">
    <property type="entry name" value="Acyl_CoA_acyltransferase"/>
</dbReference>
<comment type="caution">
    <text evidence="2">The sequence shown here is derived from an EMBL/GenBank/DDBJ whole genome shotgun (WGS) entry which is preliminary data.</text>
</comment>
<name>A0AAD9Z9H6_9LECA</name>
<dbReference type="GO" id="GO:0016747">
    <property type="term" value="F:acyltransferase activity, transferring groups other than amino-acyl groups"/>
    <property type="evidence" value="ECO:0007669"/>
    <property type="project" value="InterPro"/>
</dbReference>
<organism evidence="2 3">
    <name type="scientific">Lepraria neglecta</name>
    <dbReference type="NCBI Taxonomy" id="209136"/>
    <lineage>
        <taxon>Eukaryota</taxon>
        <taxon>Fungi</taxon>
        <taxon>Dikarya</taxon>
        <taxon>Ascomycota</taxon>
        <taxon>Pezizomycotina</taxon>
        <taxon>Lecanoromycetes</taxon>
        <taxon>OSLEUM clade</taxon>
        <taxon>Lecanoromycetidae</taxon>
        <taxon>Lecanorales</taxon>
        <taxon>Lecanorineae</taxon>
        <taxon>Stereocaulaceae</taxon>
        <taxon>Lepraria</taxon>
    </lineage>
</organism>
<dbReference type="SUPFAM" id="SSF55729">
    <property type="entry name" value="Acyl-CoA N-acyltransferases (Nat)"/>
    <property type="match status" value="1"/>
</dbReference>
<dbReference type="AlphaFoldDB" id="A0AAD9Z9H6"/>
<sequence>MASTAAATITIRPTLYKDLWEILEIYNHYIVHTLVNAWTDAQPLSYIVETYHDVLDQGLPHLVATIKDESNGIEKVLGFSYTTQLRPGPAYGHVVELSIYFAPNATGNGYGSKLLAAIVEALKAVSVSEKRPNGILEVFVYAVVSEKVNNAVNFYLRAGFERNGTLKRVRWKFGRYIDYGQFQLSLGEKDKEEYTQESRRSRSWWIFGPFAWELWRT</sequence>
<proteinExistence type="predicted"/>
<dbReference type="Pfam" id="PF13420">
    <property type="entry name" value="Acetyltransf_4"/>
    <property type="match status" value="1"/>
</dbReference>
<dbReference type="InterPro" id="IPR000182">
    <property type="entry name" value="GNAT_dom"/>
</dbReference>
<evidence type="ECO:0000259" key="1">
    <source>
        <dbReference type="PROSITE" id="PS51186"/>
    </source>
</evidence>
<evidence type="ECO:0000313" key="2">
    <source>
        <dbReference type="EMBL" id="KAK3174109.1"/>
    </source>
</evidence>
<dbReference type="Proteomes" id="UP001276659">
    <property type="component" value="Unassembled WGS sequence"/>
</dbReference>
<evidence type="ECO:0000313" key="3">
    <source>
        <dbReference type="Proteomes" id="UP001276659"/>
    </source>
</evidence>
<accession>A0AAD9Z9H6</accession>
<dbReference type="Gene3D" id="3.40.630.30">
    <property type="match status" value="1"/>
</dbReference>
<feature type="domain" description="N-acetyltransferase" evidence="1">
    <location>
        <begin position="9"/>
        <end position="178"/>
    </location>
</feature>
<keyword evidence="3" id="KW-1185">Reference proteome</keyword>
<dbReference type="EMBL" id="JASNWA010000006">
    <property type="protein sequence ID" value="KAK3174109.1"/>
    <property type="molecule type" value="Genomic_DNA"/>
</dbReference>
<protein>
    <recommendedName>
        <fullName evidence="1">N-acetyltransferase domain-containing protein</fullName>
    </recommendedName>
</protein>